<dbReference type="GO" id="GO:0005886">
    <property type="term" value="C:plasma membrane"/>
    <property type="evidence" value="ECO:0007669"/>
    <property type="project" value="UniProtKB-SubCell"/>
</dbReference>
<feature type="signal peptide" evidence="2">
    <location>
        <begin position="1"/>
        <end position="20"/>
    </location>
</feature>
<dbReference type="PANTHER" id="PTHR30203">
    <property type="entry name" value="OUTER MEMBRANE CATION EFFLUX PROTEIN"/>
    <property type="match status" value="1"/>
</dbReference>
<dbReference type="NCBIfam" id="TIGR01845">
    <property type="entry name" value="outer_NodT"/>
    <property type="match status" value="1"/>
</dbReference>
<dbReference type="AlphaFoldDB" id="A0A6P1M1N6"/>
<proteinExistence type="inferred from homology"/>
<keyword evidence="2" id="KW-0472">Membrane</keyword>
<keyword evidence="2" id="KW-0449">Lipoprotein</keyword>
<accession>A0A6P1M1N6</accession>
<gene>
    <name evidence="3" type="ORF">GT409_00670</name>
</gene>
<dbReference type="InterPro" id="IPR010131">
    <property type="entry name" value="MdtP/NodT-like"/>
</dbReference>
<dbReference type="Proteomes" id="UP000464954">
    <property type="component" value="Chromosome"/>
</dbReference>
<keyword evidence="2" id="KW-0564">Palmitate</keyword>
<keyword evidence="2" id="KW-0812">Transmembrane</keyword>
<dbReference type="Gene3D" id="1.20.1600.10">
    <property type="entry name" value="Outer membrane efflux proteins (OEP)"/>
    <property type="match status" value="1"/>
</dbReference>
<dbReference type="Gene3D" id="2.20.200.10">
    <property type="entry name" value="Outer membrane efflux proteins (OEP)"/>
    <property type="match status" value="1"/>
</dbReference>
<organism evidence="3 4">
    <name type="scientific">Tichowtungia aerotolerans</name>
    <dbReference type="NCBI Taxonomy" id="2697043"/>
    <lineage>
        <taxon>Bacteria</taxon>
        <taxon>Pseudomonadati</taxon>
        <taxon>Kiritimatiellota</taxon>
        <taxon>Tichowtungiia</taxon>
        <taxon>Tichowtungiales</taxon>
        <taxon>Tichowtungiaceae</taxon>
        <taxon>Tichowtungia</taxon>
    </lineage>
</organism>
<name>A0A6P1M1N6_9BACT</name>
<comment type="similarity">
    <text evidence="1 2">Belongs to the outer membrane factor (OMF) (TC 1.B.17) family.</text>
</comment>
<dbReference type="PANTHER" id="PTHR30203:SF33">
    <property type="entry name" value="BLR4455 PROTEIN"/>
    <property type="match status" value="1"/>
</dbReference>
<sequence length="475" mass="51724">MMKKMHSGLLLFAAAFAVFACSSCTILFGPDERETMMLPDEYRQAVDSAAVPNAWWTAFDDAQMTRLMERALGGNLTIEQAAARLRQAEAAVMKSGADRFPSLDATGDAQTRYTHTAGAGTSTADDFSLGLEVSRYEFDLWGRVASGHRAALAGLDASRFSLETAAMTISAETASAYFQWLYLNQRLAVLEKQLTVNRKMLSVVGKRFQTSSADALDVLQRRQQVIAAEAALPPVRASLAAAYNRLAILVGEPPQTDLALEAKALPALPERPDSGIPADLLARRPDLQREWALLAAADWNVSAARAARMPAIRLTGTLTTSNSDTDRLFDNWIGNLLAGLTMPLIDGGSLRADVARTRAAADEQLAAYREAVLGALGEVEDALSAETHQQEYVNTLGRQFEAAQQTATEAYRRYTRGLETYFEALAAETSRQNLEVSVLTAEYELLGDRIQLYRSLGGDWGAVLETVSQGENDER</sequence>
<dbReference type="Pfam" id="PF02321">
    <property type="entry name" value="OEP"/>
    <property type="match status" value="2"/>
</dbReference>
<dbReference type="InterPro" id="IPR003423">
    <property type="entry name" value="OMP_efflux"/>
</dbReference>
<dbReference type="SUPFAM" id="SSF56954">
    <property type="entry name" value="Outer membrane efflux proteins (OEP)"/>
    <property type="match status" value="1"/>
</dbReference>
<comment type="subcellular location">
    <subcellularLocation>
        <location evidence="2">Cell membrane</location>
        <topology evidence="2">Lipid-anchor</topology>
    </subcellularLocation>
</comment>
<evidence type="ECO:0000256" key="1">
    <source>
        <dbReference type="ARBA" id="ARBA00007613"/>
    </source>
</evidence>
<dbReference type="RefSeq" id="WP_160626056.1">
    <property type="nucleotide sequence ID" value="NZ_CP047593.1"/>
</dbReference>
<dbReference type="KEGG" id="taer:GT409_00670"/>
<keyword evidence="2" id="KW-0732">Signal</keyword>
<evidence type="ECO:0000313" key="4">
    <source>
        <dbReference type="Proteomes" id="UP000464954"/>
    </source>
</evidence>
<dbReference type="EMBL" id="CP047593">
    <property type="protein sequence ID" value="QHI68022.1"/>
    <property type="molecule type" value="Genomic_DNA"/>
</dbReference>
<keyword evidence="2" id="KW-1134">Transmembrane beta strand</keyword>
<reference evidence="3 4" key="1">
    <citation type="submission" date="2020-01" db="EMBL/GenBank/DDBJ databases">
        <title>Ponticoccus aerotolerans gen. nov., sp. nov., an anaerobic bacterium and proposal of Ponticoccusceae fam. nov., Ponticoccusles ord. nov. and Ponticoccuse classis nov. in the phylum Kiritimatiellaeota.</title>
        <authorList>
            <person name="Zhou L.Y."/>
            <person name="Du Z.J."/>
        </authorList>
    </citation>
    <scope>NUCLEOTIDE SEQUENCE [LARGE SCALE GENOMIC DNA]</scope>
    <source>
        <strain evidence="3 4">S-5007</strain>
    </source>
</reference>
<evidence type="ECO:0000313" key="3">
    <source>
        <dbReference type="EMBL" id="QHI68022.1"/>
    </source>
</evidence>
<protein>
    <submittedName>
        <fullName evidence="3">Efflux transporter outer membrane subunit</fullName>
    </submittedName>
</protein>
<feature type="chain" id="PRO_5027158748" evidence="2">
    <location>
        <begin position="21"/>
        <end position="475"/>
    </location>
</feature>
<evidence type="ECO:0000256" key="2">
    <source>
        <dbReference type="RuleBase" id="RU362097"/>
    </source>
</evidence>
<dbReference type="PROSITE" id="PS51257">
    <property type="entry name" value="PROKAR_LIPOPROTEIN"/>
    <property type="match status" value="1"/>
</dbReference>
<dbReference type="GO" id="GO:0015562">
    <property type="term" value="F:efflux transmembrane transporter activity"/>
    <property type="evidence" value="ECO:0007669"/>
    <property type="project" value="InterPro"/>
</dbReference>
<keyword evidence="4" id="KW-1185">Reference proteome</keyword>